<dbReference type="AlphaFoldDB" id="A0A1M5Q1F6"/>
<evidence type="ECO:0000313" key="4">
    <source>
        <dbReference type="Proteomes" id="UP000184384"/>
    </source>
</evidence>
<keyword evidence="5" id="KW-1185">Reference proteome</keyword>
<evidence type="ECO:0000313" key="5">
    <source>
        <dbReference type="Proteomes" id="UP000237771"/>
    </source>
</evidence>
<reference evidence="4" key="2">
    <citation type="submission" date="2016-11" db="EMBL/GenBank/DDBJ databases">
        <authorList>
            <person name="Varghese N."/>
            <person name="Submissions S."/>
        </authorList>
    </citation>
    <scope>NUCLEOTIDE SEQUENCE [LARGE SCALE GENOMIC DNA]</scope>
    <source>
        <strain evidence="4">DSM 19729</strain>
    </source>
</reference>
<dbReference type="Proteomes" id="UP000184384">
    <property type="component" value="Unassembled WGS sequence"/>
</dbReference>
<accession>A0A1M5Q1F6</accession>
<name>A0A1M5Q1F6_9FLAO</name>
<organism evidence="3 4">
    <name type="scientific">Flavobacterium granuli</name>
    <dbReference type="NCBI Taxonomy" id="280093"/>
    <lineage>
        <taxon>Bacteria</taxon>
        <taxon>Pseudomonadati</taxon>
        <taxon>Bacteroidota</taxon>
        <taxon>Flavobacteriia</taxon>
        <taxon>Flavobacteriales</taxon>
        <taxon>Flavobacteriaceae</taxon>
        <taxon>Flavobacterium</taxon>
    </lineage>
</organism>
<reference evidence="2 5" key="3">
    <citation type="submission" date="2018-03" db="EMBL/GenBank/DDBJ databases">
        <title>Genomic Encyclopedia of Archaeal and Bacterial Type Strains, Phase II (KMG-II): from individual species to whole genera.</title>
        <authorList>
            <person name="Goeker M."/>
        </authorList>
    </citation>
    <scope>NUCLEOTIDE SEQUENCE [LARGE SCALE GENOMIC DNA]</scope>
    <source>
        <strain evidence="2 5">DSM 17797</strain>
    </source>
</reference>
<protein>
    <submittedName>
        <fullName evidence="3">Uncharacterized protein</fullName>
    </submittedName>
</protein>
<gene>
    <name evidence="2" type="ORF">BC624_10738</name>
    <name evidence="3" type="ORF">SAMN05443373_10738</name>
</gene>
<evidence type="ECO:0000313" key="3">
    <source>
        <dbReference type="EMBL" id="SHH07964.1"/>
    </source>
</evidence>
<dbReference type="EMBL" id="FQWO01000007">
    <property type="protein sequence ID" value="SHH07964.1"/>
    <property type="molecule type" value="Genomic_DNA"/>
</dbReference>
<dbReference type="STRING" id="280093.SAMN05443373_10738"/>
<dbReference type="EMBL" id="PVUB01000007">
    <property type="protein sequence ID" value="PRZ22038.1"/>
    <property type="molecule type" value="Genomic_DNA"/>
</dbReference>
<evidence type="ECO:0000256" key="1">
    <source>
        <dbReference type="SAM" id="Coils"/>
    </source>
</evidence>
<dbReference type="RefSeq" id="WP_072943945.1">
    <property type="nucleotide sequence ID" value="NZ_FQWO01000007.1"/>
</dbReference>
<reference evidence="3" key="1">
    <citation type="submission" date="2016-11" db="EMBL/GenBank/DDBJ databases">
        <authorList>
            <person name="Jaros S."/>
            <person name="Januszkiewicz K."/>
            <person name="Wedrychowicz H."/>
        </authorList>
    </citation>
    <scope>NUCLEOTIDE SEQUENCE [LARGE SCALE GENOMIC DNA]</scope>
    <source>
        <strain evidence="3">DSM 19729</strain>
    </source>
</reference>
<keyword evidence="1" id="KW-0175">Coiled coil</keyword>
<feature type="coiled-coil region" evidence="1">
    <location>
        <begin position="5"/>
        <end position="73"/>
    </location>
</feature>
<dbReference type="OrthoDB" id="1366681at2"/>
<dbReference type="Proteomes" id="UP000237771">
    <property type="component" value="Unassembled WGS sequence"/>
</dbReference>
<proteinExistence type="predicted"/>
<evidence type="ECO:0000313" key="2">
    <source>
        <dbReference type="EMBL" id="PRZ22038.1"/>
    </source>
</evidence>
<sequence length="79" mass="9239">MDDPCRLYKSQYKKAKETLDQLLVQKAEIDFKLESNPISASLHKDLRTINLEIKITQNELEHAESNIQDCEQKHNLTKN</sequence>